<dbReference type="AlphaFoldDB" id="A0A1I3R0I9"/>
<proteinExistence type="predicted"/>
<organism evidence="2 3">
    <name type="scientific">Aquamicrobium aerolatum DSM 21857</name>
    <dbReference type="NCBI Taxonomy" id="1121003"/>
    <lineage>
        <taxon>Bacteria</taxon>
        <taxon>Pseudomonadati</taxon>
        <taxon>Pseudomonadota</taxon>
        <taxon>Alphaproteobacteria</taxon>
        <taxon>Hyphomicrobiales</taxon>
        <taxon>Phyllobacteriaceae</taxon>
        <taxon>Aerobium</taxon>
    </lineage>
</organism>
<evidence type="ECO:0000256" key="1">
    <source>
        <dbReference type="SAM" id="SignalP"/>
    </source>
</evidence>
<accession>A0A1I3R0I9</accession>
<keyword evidence="3" id="KW-1185">Reference proteome</keyword>
<keyword evidence="1" id="KW-0732">Signal</keyword>
<dbReference type="RefSeq" id="WP_091523595.1">
    <property type="nucleotide sequence ID" value="NZ_FORF01000017.1"/>
</dbReference>
<dbReference type="STRING" id="1121003.SAMN03080618_02836"/>
<sequence>MNNFAIKTTLAVLLASTPLVGAYAQPLSSQISPEDRVYSRSIDSVDTISTSSINRAASGYVGKSPADLTYEASISAQRQAPSLSLTQQLERQIKAAESNVNNARQNGYVDAGRVSQLRAQIDNIRQQAAGGVSNAAFHDLSQQLKAVNQGAYALVTG</sequence>
<evidence type="ECO:0000313" key="3">
    <source>
        <dbReference type="Proteomes" id="UP000242763"/>
    </source>
</evidence>
<dbReference type="Proteomes" id="UP000242763">
    <property type="component" value="Unassembled WGS sequence"/>
</dbReference>
<reference evidence="3" key="1">
    <citation type="submission" date="2016-10" db="EMBL/GenBank/DDBJ databases">
        <authorList>
            <person name="Varghese N."/>
            <person name="Submissions S."/>
        </authorList>
    </citation>
    <scope>NUCLEOTIDE SEQUENCE [LARGE SCALE GENOMIC DNA]</scope>
    <source>
        <strain evidence="3">DSM 21857</strain>
    </source>
</reference>
<protein>
    <submittedName>
        <fullName evidence="2">Uncharacterized protein</fullName>
    </submittedName>
</protein>
<feature type="signal peptide" evidence="1">
    <location>
        <begin position="1"/>
        <end position="24"/>
    </location>
</feature>
<evidence type="ECO:0000313" key="2">
    <source>
        <dbReference type="EMBL" id="SFJ39219.1"/>
    </source>
</evidence>
<name>A0A1I3R0I9_9HYPH</name>
<gene>
    <name evidence="2" type="ORF">SAMN03080618_02836</name>
</gene>
<feature type="chain" id="PRO_5017316025" evidence="1">
    <location>
        <begin position="25"/>
        <end position="157"/>
    </location>
</feature>
<dbReference type="EMBL" id="FORF01000017">
    <property type="protein sequence ID" value="SFJ39219.1"/>
    <property type="molecule type" value="Genomic_DNA"/>
</dbReference>